<keyword evidence="12" id="KW-1185">Reference proteome</keyword>
<dbReference type="SUPFAM" id="SSF56112">
    <property type="entry name" value="Protein kinase-like (PK-like)"/>
    <property type="match status" value="1"/>
</dbReference>
<dbReference type="PROSITE" id="PS00107">
    <property type="entry name" value="PROTEIN_KINASE_ATP"/>
    <property type="match status" value="1"/>
</dbReference>
<feature type="region of interest" description="Disordered" evidence="8">
    <location>
        <begin position="302"/>
        <end position="462"/>
    </location>
</feature>
<accession>A0ABP0FKG8</accession>
<sequence>MVKVMPIYLETEDGEADSPLLGKQYIWGRLRQRLPNYANGGYYDNVGTFPHTSGGMGRNGLRSTFPPNGRGLASKYHHRPMTFGTAPRGDYSHSTHSDNSPMKPKVVTVVRAGQTRPHKKITILLNRRAVQTYEQLVADISEALGQPKWKNDHIRKLYTLKGREVRSVSDFFREDDVFIAVGREQLTTMDVQEVLQELYPDSPYAENLIRLNLQKSSKLNKQSRKNHPEPSKASKSDSGLGESTEGERAGGRFTSDPPHRSPRNEKTRNRQFVDQRFKEQERMKANKWERVRWEREQEELDEELRRRHGNRNHDDEIDQSLREAERRKKERLQWEAEEKERQKRKQLEEEERRRREEDERRERERLRKERESEEQRRIKQLEDELKRERQKEENERKRRMREEEERRRRKEEEEERKRREELEKERKRLEEERRKLEEEKKRLREEEERRLREERRMRDEQDRLERLERERREKEREEEEKRRKRETEEEEKRRKEAQQKRNKRPHSPPTSVTYVNNKADDTDRFRRMQKFKAPPRRIITRQDIESRYEIGKTIGDGNFAVVKECRLRNTESEYAMKIIDKSKLKGKEDMIENEIAIMKNCHHPNIVRLIEEFETDDEIYLVLEYVKGGDLFDAITESVKFTERDAANMVADLSEALAFLHSKNIIHRDLKPENLLVSRNKDGSMTLKLADFGLAMEVTEPIYTVCGTPTYVAPEILAESGYGLEVDMWATGVITYILLCGFPPFRSLERDQEELFEIIQLGDYEFLSPYWDNISDAAKDLIQRLLVVDTKRRFTAEQVLAHPWIQSEGSYKGPNLQREITMNLEKNFGDRTRRKAGLQAVH</sequence>
<name>A0ABP0FKG8_CLALP</name>
<evidence type="ECO:0000259" key="10">
    <source>
        <dbReference type="PROSITE" id="PS50309"/>
    </source>
</evidence>
<dbReference type="InterPro" id="IPR003533">
    <property type="entry name" value="Doublecortin_dom"/>
</dbReference>
<evidence type="ECO:0000256" key="6">
    <source>
        <dbReference type="ARBA" id="ARBA00048679"/>
    </source>
</evidence>
<organism evidence="11 12">
    <name type="scientific">Clavelina lepadiformis</name>
    <name type="common">Light-bulb sea squirt</name>
    <name type="synonym">Ascidia lepadiformis</name>
    <dbReference type="NCBI Taxonomy" id="159417"/>
    <lineage>
        <taxon>Eukaryota</taxon>
        <taxon>Metazoa</taxon>
        <taxon>Chordata</taxon>
        <taxon>Tunicata</taxon>
        <taxon>Ascidiacea</taxon>
        <taxon>Aplousobranchia</taxon>
        <taxon>Clavelinidae</taxon>
        <taxon>Clavelina</taxon>
    </lineage>
</organism>
<keyword evidence="4 7" id="KW-0067">ATP-binding</keyword>
<dbReference type="EC" id="2.7.11.1" evidence="2"/>
<dbReference type="PROSITE" id="PS50309">
    <property type="entry name" value="DC"/>
    <property type="match status" value="1"/>
</dbReference>
<dbReference type="Gene3D" id="3.30.200.20">
    <property type="entry name" value="Phosphorylase Kinase, domain 1"/>
    <property type="match status" value="1"/>
</dbReference>
<evidence type="ECO:0000313" key="12">
    <source>
        <dbReference type="Proteomes" id="UP001642483"/>
    </source>
</evidence>
<dbReference type="InterPro" id="IPR011009">
    <property type="entry name" value="Kinase-like_dom_sf"/>
</dbReference>
<feature type="binding site" evidence="7">
    <location>
        <position position="577"/>
    </location>
    <ligand>
        <name>ATP</name>
        <dbReference type="ChEBI" id="CHEBI:30616"/>
    </ligand>
</feature>
<feature type="region of interest" description="Disordered" evidence="8">
    <location>
        <begin position="216"/>
        <end position="279"/>
    </location>
</feature>
<protein>
    <recommendedName>
        <fullName evidence="2">non-specific serine/threonine protein kinase</fullName>
        <ecNumber evidence="2">2.7.11.1</ecNumber>
    </recommendedName>
</protein>
<dbReference type="InterPro" id="IPR000719">
    <property type="entry name" value="Prot_kinase_dom"/>
</dbReference>
<evidence type="ECO:0000256" key="5">
    <source>
        <dbReference type="ARBA" id="ARBA00047899"/>
    </source>
</evidence>
<evidence type="ECO:0000256" key="7">
    <source>
        <dbReference type="PROSITE-ProRule" id="PRU10141"/>
    </source>
</evidence>
<evidence type="ECO:0000256" key="4">
    <source>
        <dbReference type="ARBA" id="ARBA00022840"/>
    </source>
</evidence>
<dbReference type="InterPro" id="IPR017441">
    <property type="entry name" value="Protein_kinase_ATP_BS"/>
</dbReference>
<dbReference type="PANTHER" id="PTHR24347">
    <property type="entry name" value="SERINE/THREONINE-PROTEIN KINASE"/>
    <property type="match status" value="1"/>
</dbReference>
<comment type="catalytic activity">
    <reaction evidence="5">
        <text>L-threonyl-[protein] + ATP = O-phospho-L-threonyl-[protein] + ADP + H(+)</text>
        <dbReference type="Rhea" id="RHEA:46608"/>
        <dbReference type="Rhea" id="RHEA-COMP:11060"/>
        <dbReference type="Rhea" id="RHEA-COMP:11605"/>
        <dbReference type="ChEBI" id="CHEBI:15378"/>
        <dbReference type="ChEBI" id="CHEBI:30013"/>
        <dbReference type="ChEBI" id="CHEBI:30616"/>
        <dbReference type="ChEBI" id="CHEBI:61977"/>
        <dbReference type="ChEBI" id="CHEBI:456216"/>
        <dbReference type="EC" id="2.7.11.1"/>
    </reaction>
</comment>
<reference evidence="11 12" key="1">
    <citation type="submission" date="2024-02" db="EMBL/GenBank/DDBJ databases">
        <authorList>
            <person name="Daric V."/>
            <person name="Darras S."/>
        </authorList>
    </citation>
    <scope>NUCLEOTIDE SEQUENCE [LARGE SCALE GENOMIC DNA]</scope>
</reference>
<feature type="compositionally biased region" description="Basic and acidic residues" evidence="8">
    <location>
        <begin position="257"/>
        <end position="279"/>
    </location>
</feature>
<dbReference type="Gene3D" id="1.10.510.10">
    <property type="entry name" value="Transferase(Phosphotransferase) domain 1"/>
    <property type="match status" value="1"/>
</dbReference>
<dbReference type="Proteomes" id="UP001642483">
    <property type="component" value="Unassembled WGS sequence"/>
</dbReference>
<evidence type="ECO:0000256" key="8">
    <source>
        <dbReference type="SAM" id="MobiDB-lite"/>
    </source>
</evidence>
<proteinExistence type="inferred from homology"/>
<dbReference type="CDD" id="cd14095">
    <property type="entry name" value="STKc_DCKL"/>
    <property type="match status" value="1"/>
</dbReference>
<evidence type="ECO:0000259" key="9">
    <source>
        <dbReference type="PROSITE" id="PS50011"/>
    </source>
</evidence>
<feature type="domain" description="Doublecortin" evidence="10">
    <location>
        <begin position="105"/>
        <end position="192"/>
    </location>
</feature>
<feature type="compositionally biased region" description="Basic and acidic residues" evidence="8">
    <location>
        <begin position="478"/>
        <end position="499"/>
    </location>
</feature>
<keyword evidence="3 7" id="KW-0547">Nucleotide-binding</keyword>
<feature type="domain" description="Protein kinase" evidence="9">
    <location>
        <begin position="548"/>
        <end position="805"/>
    </location>
</feature>
<dbReference type="CDD" id="cd16111">
    <property type="entry name" value="DCX_DCLK3"/>
    <property type="match status" value="1"/>
</dbReference>
<dbReference type="SMART" id="SM00220">
    <property type="entry name" value="S_TKc"/>
    <property type="match status" value="1"/>
</dbReference>
<evidence type="ECO:0000313" key="11">
    <source>
        <dbReference type="EMBL" id="CAK8678930.1"/>
    </source>
</evidence>
<dbReference type="InterPro" id="IPR036572">
    <property type="entry name" value="Doublecortin_dom_sf"/>
</dbReference>
<dbReference type="SUPFAM" id="SSF89837">
    <property type="entry name" value="Doublecortin (DC)"/>
    <property type="match status" value="1"/>
</dbReference>
<dbReference type="EMBL" id="CAWYQH010000057">
    <property type="protein sequence ID" value="CAK8678930.1"/>
    <property type="molecule type" value="Genomic_DNA"/>
</dbReference>
<dbReference type="InterPro" id="IPR008271">
    <property type="entry name" value="Ser/Thr_kinase_AS"/>
</dbReference>
<feature type="region of interest" description="Disordered" evidence="8">
    <location>
        <begin position="478"/>
        <end position="519"/>
    </location>
</feature>
<comment type="similarity">
    <text evidence="1">Belongs to the protein kinase superfamily. CAMK Ser/Thr protein kinase family. CaMK subfamily.</text>
</comment>
<comment type="catalytic activity">
    <reaction evidence="6">
        <text>L-seryl-[protein] + ATP = O-phospho-L-seryl-[protein] + ADP + H(+)</text>
        <dbReference type="Rhea" id="RHEA:17989"/>
        <dbReference type="Rhea" id="RHEA-COMP:9863"/>
        <dbReference type="Rhea" id="RHEA-COMP:11604"/>
        <dbReference type="ChEBI" id="CHEBI:15378"/>
        <dbReference type="ChEBI" id="CHEBI:29999"/>
        <dbReference type="ChEBI" id="CHEBI:30616"/>
        <dbReference type="ChEBI" id="CHEBI:83421"/>
        <dbReference type="ChEBI" id="CHEBI:456216"/>
        <dbReference type="EC" id="2.7.11.1"/>
    </reaction>
</comment>
<dbReference type="SMART" id="SM00537">
    <property type="entry name" value="DCX"/>
    <property type="match status" value="1"/>
</dbReference>
<dbReference type="Pfam" id="PF03607">
    <property type="entry name" value="DCX"/>
    <property type="match status" value="1"/>
</dbReference>
<evidence type="ECO:0000256" key="3">
    <source>
        <dbReference type="ARBA" id="ARBA00022741"/>
    </source>
</evidence>
<comment type="caution">
    <text evidence="11">The sequence shown here is derived from an EMBL/GenBank/DDBJ whole genome shotgun (WGS) entry which is preliminary data.</text>
</comment>
<evidence type="ECO:0000256" key="2">
    <source>
        <dbReference type="ARBA" id="ARBA00012513"/>
    </source>
</evidence>
<dbReference type="Gene3D" id="3.10.20.230">
    <property type="entry name" value="Doublecortin domain"/>
    <property type="match status" value="1"/>
</dbReference>
<dbReference type="PROSITE" id="PS00108">
    <property type="entry name" value="PROTEIN_KINASE_ST"/>
    <property type="match status" value="1"/>
</dbReference>
<feature type="compositionally biased region" description="Basic and acidic residues" evidence="8">
    <location>
        <begin position="226"/>
        <end position="235"/>
    </location>
</feature>
<dbReference type="PROSITE" id="PS50011">
    <property type="entry name" value="PROTEIN_KINASE_DOM"/>
    <property type="match status" value="1"/>
</dbReference>
<evidence type="ECO:0000256" key="1">
    <source>
        <dbReference type="ARBA" id="ARBA00005354"/>
    </source>
</evidence>
<dbReference type="Pfam" id="PF00069">
    <property type="entry name" value="Pkinase"/>
    <property type="match status" value="1"/>
</dbReference>
<feature type="compositionally biased region" description="Basic and acidic residues" evidence="8">
    <location>
        <begin position="415"/>
        <end position="462"/>
    </location>
</feature>
<gene>
    <name evidence="11" type="ORF">CVLEPA_LOCUS9200</name>
</gene>
<feature type="compositionally biased region" description="Basic and acidic residues" evidence="8">
    <location>
        <begin position="311"/>
        <end position="406"/>
    </location>
</feature>